<dbReference type="InterPro" id="IPR001173">
    <property type="entry name" value="Glyco_trans_2-like"/>
</dbReference>
<evidence type="ECO:0000256" key="1">
    <source>
        <dbReference type="ARBA" id="ARBA00006739"/>
    </source>
</evidence>
<sequence length="371" mass="40660">MSQPETFPPVIAAVVVTFNRLAHLQETLARLLSEPLDQVVVVENGSTDGTRAWLAGQADPRLLVLEMPENGGGALGFEVGMREARQRLDPDWLVLMDDDARPAAGTIARFRQGLAAGRWPGAEALAAAVRFPDGRICEMNRPWINPFGKLSVFLRVLAGGGRAAFHIPDSDYDSPAPRALDGTSFVGFFVSRAGMDRAGYPDGRLFIYGDDVLYSLGLTQAGGRLLFAPDLKFEHDCQTQTAGAMPRPLWKVYYLHRNAWFVYRRVAGRLFFPPLMALMLPKWLNKGRLLPANERRICRKLIRLAVADAFRGHLGRSHDDILARIHSTPPDRMAAASPRPAAPVVPAPDRARADRTVASAAPTTPPASGER</sequence>
<evidence type="ECO:0000259" key="5">
    <source>
        <dbReference type="Pfam" id="PF00535"/>
    </source>
</evidence>
<protein>
    <submittedName>
        <fullName evidence="6">Glycosyltransferase, GT2 family</fullName>
    </submittedName>
</protein>
<feature type="domain" description="Glycosyltransferase 2-like" evidence="5">
    <location>
        <begin position="14"/>
        <end position="109"/>
    </location>
</feature>
<evidence type="ECO:0000256" key="2">
    <source>
        <dbReference type="ARBA" id="ARBA00022676"/>
    </source>
</evidence>
<dbReference type="OrthoDB" id="7665907at2"/>
<comment type="similarity">
    <text evidence="1">Belongs to the glycosyltransferase 2 family.</text>
</comment>
<dbReference type="RefSeq" id="WP_149765822.1">
    <property type="nucleotide sequence ID" value="NZ_FTMK01000012.1"/>
</dbReference>
<dbReference type="Pfam" id="PF00535">
    <property type="entry name" value="Glycos_transf_2"/>
    <property type="match status" value="1"/>
</dbReference>
<proteinExistence type="inferred from homology"/>
<dbReference type="EMBL" id="FTMK01000012">
    <property type="protein sequence ID" value="SIQ70835.1"/>
    <property type="molecule type" value="Genomic_DNA"/>
</dbReference>
<dbReference type="InterPro" id="IPR029044">
    <property type="entry name" value="Nucleotide-diphossugar_trans"/>
</dbReference>
<keyword evidence="3 6" id="KW-0808">Transferase</keyword>
<evidence type="ECO:0000313" key="6">
    <source>
        <dbReference type="EMBL" id="SIQ70835.1"/>
    </source>
</evidence>
<feature type="region of interest" description="Disordered" evidence="4">
    <location>
        <begin position="330"/>
        <end position="371"/>
    </location>
</feature>
<keyword evidence="2" id="KW-0328">Glycosyltransferase</keyword>
<gene>
    <name evidence="6" type="ORF">SAMN05421641_11285</name>
</gene>
<dbReference type="Gene3D" id="3.90.550.10">
    <property type="entry name" value="Spore Coat Polysaccharide Biosynthesis Protein SpsA, Chain A"/>
    <property type="match status" value="1"/>
</dbReference>
<organism evidence="6 7">
    <name type="scientific">Paracoccus thiocyanatus</name>
    <dbReference type="NCBI Taxonomy" id="34006"/>
    <lineage>
        <taxon>Bacteria</taxon>
        <taxon>Pseudomonadati</taxon>
        <taxon>Pseudomonadota</taxon>
        <taxon>Alphaproteobacteria</taxon>
        <taxon>Rhodobacterales</taxon>
        <taxon>Paracoccaceae</taxon>
        <taxon>Paracoccus</taxon>
    </lineage>
</organism>
<dbReference type="SUPFAM" id="SSF53448">
    <property type="entry name" value="Nucleotide-diphospho-sugar transferases"/>
    <property type="match status" value="1"/>
</dbReference>
<dbReference type="GO" id="GO:0016757">
    <property type="term" value="F:glycosyltransferase activity"/>
    <property type="evidence" value="ECO:0007669"/>
    <property type="project" value="UniProtKB-KW"/>
</dbReference>
<feature type="compositionally biased region" description="Low complexity" evidence="4">
    <location>
        <begin position="356"/>
        <end position="371"/>
    </location>
</feature>
<dbReference type="PANTHER" id="PTHR43179">
    <property type="entry name" value="RHAMNOSYLTRANSFERASE WBBL"/>
    <property type="match status" value="1"/>
</dbReference>
<evidence type="ECO:0000256" key="3">
    <source>
        <dbReference type="ARBA" id="ARBA00022679"/>
    </source>
</evidence>
<evidence type="ECO:0000256" key="4">
    <source>
        <dbReference type="SAM" id="MobiDB-lite"/>
    </source>
</evidence>
<accession>A0A1N6UYX3</accession>
<dbReference type="Proteomes" id="UP000323956">
    <property type="component" value="Unassembled WGS sequence"/>
</dbReference>
<dbReference type="PANTHER" id="PTHR43179:SF12">
    <property type="entry name" value="GALACTOFURANOSYLTRANSFERASE GLFT2"/>
    <property type="match status" value="1"/>
</dbReference>
<name>A0A1N6UYX3_9RHOB</name>
<reference evidence="6 7" key="1">
    <citation type="submission" date="2017-01" db="EMBL/GenBank/DDBJ databases">
        <authorList>
            <person name="Varghese N."/>
            <person name="Submissions S."/>
        </authorList>
    </citation>
    <scope>NUCLEOTIDE SEQUENCE [LARGE SCALE GENOMIC DNA]</scope>
    <source>
        <strain evidence="6 7">ATCC 700171</strain>
    </source>
</reference>
<evidence type="ECO:0000313" key="7">
    <source>
        <dbReference type="Proteomes" id="UP000323956"/>
    </source>
</evidence>
<dbReference type="AlphaFoldDB" id="A0A1N6UYX3"/>
<feature type="compositionally biased region" description="Low complexity" evidence="4">
    <location>
        <begin position="330"/>
        <end position="339"/>
    </location>
</feature>